<evidence type="ECO:0000256" key="3">
    <source>
        <dbReference type="ARBA" id="ARBA00022448"/>
    </source>
</evidence>
<comment type="subcellular location">
    <subcellularLocation>
        <location evidence="1">Endomembrane system</location>
    </subcellularLocation>
</comment>
<dbReference type="EnsemblMetazoa" id="Aqu2.1.42564_001">
    <property type="protein sequence ID" value="Aqu2.1.42564_001"/>
    <property type="gene ID" value="Aqu2.1.42564"/>
</dbReference>
<dbReference type="KEGG" id="aqu:100637445"/>
<keyword evidence="8" id="KW-1185">Reference proteome</keyword>
<protein>
    <recommendedName>
        <fullName evidence="6">Beta-adaptin appendage C-terminal subdomain domain-containing protein</fullName>
    </recommendedName>
</protein>
<dbReference type="InParanoid" id="A0A1X7VRR1"/>
<evidence type="ECO:0000259" key="6">
    <source>
        <dbReference type="SMART" id="SM01020"/>
    </source>
</evidence>
<name>A0A1X7VRR1_AMPQE</name>
<evidence type="ECO:0000256" key="2">
    <source>
        <dbReference type="ARBA" id="ARBA00006613"/>
    </source>
</evidence>
<dbReference type="InterPro" id="IPR011989">
    <property type="entry name" value="ARM-like"/>
</dbReference>
<dbReference type="InterPro" id="IPR002553">
    <property type="entry name" value="Clathrin/coatomer_adapt-like_N"/>
</dbReference>
<dbReference type="GO" id="GO:0006886">
    <property type="term" value="P:intracellular protein transport"/>
    <property type="evidence" value="ECO:0007669"/>
    <property type="project" value="InterPro"/>
</dbReference>
<evidence type="ECO:0000256" key="4">
    <source>
        <dbReference type="ARBA" id="ARBA00022927"/>
    </source>
</evidence>
<keyword evidence="5" id="KW-0472">Membrane</keyword>
<dbReference type="GO" id="GO:0016192">
    <property type="term" value="P:vesicle-mediated transport"/>
    <property type="evidence" value="ECO:0007669"/>
    <property type="project" value="InterPro"/>
</dbReference>
<dbReference type="AlphaFoldDB" id="A0A1X7VRR1"/>
<sequence>MASDKKSEVGELRSLLRSIEIQRDPAQYQQVVQKVIAYMTLGVDVSPLFSEMIMAGATQNIVQKKMVYLYLSTYAERNSELALLTINTLRKDASDRNPTIRGLALRSMSSLRLPNVIEYIESPLQSGLTDKSPYVRRTAVMGVVKLYYIAPDIVSDMKWSSVLYDMLRDDDPLVVCNCLSALEEILANDGGIVISKKLAHYLINRIRDFSEWGQCQVLQLLLKYNCTDDEEALEILNALDDRLKHVMVGVVMATIRLFFHLTESMPEVYHDVFERVKTPLLTLLGSGPSEVIYVVLQHIEIILSQNSTLFSSDYHNFYYRFNDPPYVKLKKLDLLTQVSDDSNSKDIIQELSECATDVNVGVSQKSIHAIGLISVKLPDIANYCVDRLLALIPMEIEHVTSEVITTMSNILRKYENTHELILPRLNSCYATMTSGSGRGSLIWILGEYGESLDESPYILEDIINNISGESSLEVKLQLLSATMKMFFKRPPECQEMLGRLLEYCIEEETDMLLRDRALLYYRLLKKDVAAAKKIVCGSQKVYSHLSTHSKGSLFSEFNTLSVVYGQSSAEFIHQSIPYTSSAVLRSPERRMNEMDQLLISKEEPEESLLDILASKESVSTVPHILLNPTPVITASEYEQYWKSLPLVSQDNYPMRYIPSLKTLQDLLSKRFITTLACSGDLADVKKMYLYGQHVSTLDRFLLEVVMAANKMEVLLKCTNDKLYKQFLLHYLETISDYM</sequence>
<dbReference type="InterPro" id="IPR016024">
    <property type="entry name" value="ARM-type_fold"/>
</dbReference>
<organism evidence="7">
    <name type="scientific">Amphimedon queenslandica</name>
    <name type="common">Sponge</name>
    <dbReference type="NCBI Taxonomy" id="400682"/>
    <lineage>
        <taxon>Eukaryota</taxon>
        <taxon>Metazoa</taxon>
        <taxon>Porifera</taxon>
        <taxon>Demospongiae</taxon>
        <taxon>Heteroscleromorpha</taxon>
        <taxon>Haplosclerida</taxon>
        <taxon>Niphatidae</taxon>
        <taxon>Amphimedon</taxon>
    </lineage>
</organism>
<evidence type="ECO:0000313" key="7">
    <source>
        <dbReference type="EnsemblMetazoa" id="Aqu2.1.42564_001"/>
    </source>
</evidence>
<dbReference type="eggNOG" id="KOG1061">
    <property type="taxonomic scope" value="Eukaryota"/>
</dbReference>
<reference evidence="7" key="2">
    <citation type="submission" date="2017-05" db="UniProtKB">
        <authorList>
            <consortium name="EnsemblMetazoa"/>
        </authorList>
    </citation>
    <scope>IDENTIFICATION</scope>
</reference>
<keyword evidence="3" id="KW-0813">Transport</keyword>
<dbReference type="InterPro" id="IPR012295">
    <property type="entry name" value="TBP_dom_sf"/>
</dbReference>
<dbReference type="OrthoDB" id="10254310at2759"/>
<keyword evidence="4" id="KW-0653">Protein transport</keyword>
<dbReference type="OMA" id="FIQRPTR"/>
<dbReference type="SUPFAM" id="SSF48371">
    <property type="entry name" value="ARM repeat"/>
    <property type="match status" value="1"/>
</dbReference>
<proteinExistence type="inferred from homology"/>
<dbReference type="InterPro" id="IPR026739">
    <property type="entry name" value="AP_beta"/>
</dbReference>
<dbReference type="InterPro" id="IPR015151">
    <property type="entry name" value="B-adaptin_app_sub_C"/>
</dbReference>
<dbReference type="EnsemblMetazoa" id="XM_003382982.3">
    <property type="protein sequence ID" value="XP_003383030.1"/>
    <property type="gene ID" value="LOC100637445"/>
</dbReference>
<dbReference type="PANTHER" id="PTHR11134">
    <property type="entry name" value="ADAPTOR COMPLEX SUBUNIT BETA FAMILY MEMBER"/>
    <property type="match status" value="1"/>
</dbReference>
<gene>
    <name evidence="7" type="primary">100637445</name>
</gene>
<dbReference type="STRING" id="400682.A0A1X7VRR1"/>
<dbReference type="GO" id="GO:0030131">
    <property type="term" value="C:clathrin adaptor complex"/>
    <property type="evidence" value="ECO:0007669"/>
    <property type="project" value="InterPro"/>
</dbReference>
<dbReference type="SMART" id="SM01020">
    <property type="entry name" value="B2-adapt-app_C"/>
    <property type="match status" value="1"/>
</dbReference>
<dbReference type="Gene3D" id="1.25.10.10">
    <property type="entry name" value="Leucine-rich Repeat Variant"/>
    <property type="match status" value="1"/>
</dbReference>
<dbReference type="Gene3D" id="3.30.310.10">
    <property type="entry name" value="TATA-Binding Protein"/>
    <property type="match status" value="1"/>
</dbReference>
<dbReference type="Proteomes" id="UP000007879">
    <property type="component" value="Unassembled WGS sequence"/>
</dbReference>
<comment type="similarity">
    <text evidence="2">Belongs to the adaptor complexes large subunit family.</text>
</comment>
<dbReference type="Pfam" id="PF01602">
    <property type="entry name" value="Adaptin_N"/>
    <property type="match status" value="1"/>
</dbReference>
<dbReference type="Pfam" id="PF09066">
    <property type="entry name" value="B2-adapt-app_C"/>
    <property type="match status" value="1"/>
</dbReference>
<dbReference type="FunFam" id="1.25.10.10:FF:000113">
    <property type="entry name" value="Beta-adaptin-like protein A"/>
    <property type="match status" value="1"/>
</dbReference>
<reference evidence="8" key="1">
    <citation type="journal article" date="2010" name="Nature">
        <title>The Amphimedon queenslandica genome and the evolution of animal complexity.</title>
        <authorList>
            <person name="Srivastava M."/>
            <person name="Simakov O."/>
            <person name="Chapman J."/>
            <person name="Fahey B."/>
            <person name="Gauthier M.E."/>
            <person name="Mitros T."/>
            <person name="Richards G.S."/>
            <person name="Conaco C."/>
            <person name="Dacre M."/>
            <person name="Hellsten U."/>
            <person name="Larroux C."/>
            <person name="Putnam N.H."/>
            <person name="Stanke M."/>
            <person name="Adamska M."/>
            <person name="Darling A."/>
            <person name="Degnan S.M."/>
            <person name="Oakley T.H."/>
            <person name="Plachetzki D.C."/>
            <person name="Zhai Y."/>
            <person name="Adamski M."/>
            <person name="Calcino A."/>
            <person name="Cummins S.F."/>
            <person name="Goodstein D.M."/>
            <person name="Harris C."/>
            <person name="Jackson D.J."/>
            <person name="Leys S.P."/>
            <person name="Shu S."/>
            <person name="Woodcroft B.J."/>
            <person name="Vervoort M."/>
            <person name="Kosik K.S."/>
            <person name="Manning G."/>
            <person name="Degnan B.M."/>
            <person name="Rokhsar D.S."/>
        </authorList>
    </citation>
    <scope>NUCLEOTIDE SEQUENCE [LARGE SCALE GENOMIC DNA]</scope>
</reference>
<accession>A0A1X7VRR1</accession>
<evidence type="ECO:0000256" key="5">
    <source>
        <dbReference type="ARBA" id="ARBA00023136"/>
    </source>
</evidence>
<dbReference type="GO" id="GO:0012505">
    <property type="term" value="C:endomembrane system"/>
    <property type="evidence" value="ECO:0007669"/>
    <property type="project" value="UniProtKB-SubCell"/>
</dbReference>
<evidence type="ECO:0000256" key="1">
    <source>
        <dbReference type="ARBA" id="ARBA00004308"/>
    </source>
</evidence>
<evidence type="ECO:0000313" key="8">
    <source>
        <dbReference type="Proteomes" id="UP000007879"/>
    </source>
</evidence>
<feature type="domain" description="Beta-adaptin appendage C-terminal subdomain" evidence="6">
    <location>
        <begin position="624"/>
        <end position="735"/>
    </location>
</feature>